<reference evidence="5" key="1">
    <citation type="submission" date="2019-11" db="EMBL/GenBank/DDBJ databases">
        <authorList>
            <person name="Liu Y."/>
            <person name="Hou J."/>
            <person name="Li T.-Q."/>
            <person name="Guan C.-H."/>
            <person name="Wu X."/>
            <person name="Wu H.-Z."/>
            <person name="Ling F."/>
            <person name="Zhang R."/>
            <person name="Shi X.-G."/>
            <person name="Ren J.-P."/>
            <person name="Chen E.-F."/>
            <person name="Sun J.-M."/>
        </authorList>
    </citation>
    <scope>NUCLEOTIDE SEQUENCE</scope>
    <source>
        <strain evidence="5">Adult_tree_wgs_1</strain>
        <tissue evidence="5">Leaves</tissue>
    </source>
</reference>
<keyword evidence="2" id="KW-0378">Hydrolase</keyword>
<evidence type="ECO:0000259" key="4">
    <source>
        <dbReference type="SMART" id="SM00128"/>
    </source>
</evidence>
<dbReference type="GO" id="GO:0046856">
    <property type="term" value="P:phosphatidylinositol dephosphorylation"/>
    <property type="evidence" value="ECO:0007669"/>
    <property type="project" value="InterPro"/>
</dbReference>
<comment type="similarity">
    <text evidence="1">Belongs to the inositol polyphosphate 5-phosphatase family.</text>
</comment>
<dbReference type="InterPro" id="IPR045849">
    <property type="entry name" value="IP5P_plant"/>
</dbReference>
<sequence>MRTERVRISKKENVLQSSWPKVVVRKWLNIKTGADEFHSDYKIRATVDGRSERRKSCSDKDSYVVVPEELSEGWLIEARDSIQRPRFETGRAPVADDLNLRMFVGTWNVGGKSPHEGLNLRDWLRTPAPADIYVLGFQEIVPLNAGNILGAEDNSPAGKWLSLIREALNNNTTDPEVSKYYNSSPKVDLKQSPPSAKPRVSFSDLLSLEDELNDEDFQRFLSSNSNSTEEGSPGRPSTSSLDNHQYCLAASKQMVGIFLCVWVRVDLYRNISNLKVSCVGRGIMGYLGNKGSISISMTLHKTTFCFVCTHLASGEKEGDEVRRNSDVMEILKKTRFSHACRGLGKPIPPESILEHDKIIWLGDLNYRLASGCADTHELLKNNDWKSLLEKDQLRIEKRAGRVFKEWEEGRIYFAPTYKYLTNSDNYVVQISTSKEKQRTPAWYLFYSHGSTIIWFHLFTLS</sequence>
<dbReference type="OrthoDB" id="62798at2759"/>
<protein>
    <recommendedName>
        <fullName evidence="4">Inositol polyphosphate-related phosphatase domain-containing protein</fullName>
    </recommendedName>
</protein>
<keyword evidence="6" id="KW-1185">Reference proteome</keyword>
<evidence type="ECO:0000256" key="2">
    <source>
        <dbReference type="ARBA" id="ARBA00022801"/>
    </source>
</evidence>
<accession>A0A834LMF9</accession>
<dbReference type="EMBL" id="WJXA01000005">
    <property type="protein sequence ID" value="KAF7142734.1"/>
    <property type="molecule type" value="Genomic_DNA"/>
</dbReference>
<evidence type="ECO:0000313" key="6">
    <source>
        <dbReference type="Proteomes" id="UP000626092"/>
    </source>
</evidence>
<dbReference type="Pfam" id="PF22669">
    <property type="entry name" value="Exo_endo_phos2"/>
    <property type="match status" value="2"/>
</dbReference>
<comment type="caution">
    <text evidence="5">The sequence shown here is derived from an EMBL/GenBank/DDBJ whole genome shotgun (WGS) entry which is preliminary data.</text>
</comment>
<evidence type="ECO:0000256" key="1">
    <source>
        <dbReference type="ARBA" id="ARBA00010768"/>
    </source>
</evidence>
<dbReference type="PANTHER" id="PTHR45666:SF15">
    <property type="entry name" value="TYPE I INOSITOL POLYPHOSPHATE 5-PHOSPHATASE 8"/>
    <property type="match status" value="1"/>
</dbReference>
<dbReference type="InterPro" id="IPR036691">
    <property type="entry name" value="Endo/exonu/phosph_ase_sf"/>
</dbReference>
<feature type="domain" description="Inositol polyphosphate-related phosphatase" evidence="4">
    <location>
        <begin position="98"/>
        <end position="461"/>
    </location>
</feature>
<dbReference type="Gene3D" id="3.60.10.10">
    <property type="entry name" value="Endonuclease/exonuclease/phosphatase"/>
    <property type="match status" value="1"/>
</dbReference>
<proteinExistence type="inferred from homology"/>
<feature type="region of interest" description="Disordered" evidence="3">
    <location>
        <begin position="174"/>
        <end position="200"/>
    </location>
</feature>
<dbReference type="InterPro" id="IPR000300">
    <property type="entry name" value="IPPc"/>
</dbReference>
<dbReference type="Proteomes" id="UP000626092">
    <property type="component" value="Unassembled WGS sequence"/>
</dbReference>
<evidence type="ECO:0000256" key="3">
    <source>
        <dbReference type="SAM" id="MobiDB-lite"/>
    </source>
</evidence>
<evidence type="ECO:0000313" key="5">
    <source>
        <dbReference type="EMBL" id="KAF7142734.1"/>
    </source>
</evidence>
<name>A0A834LMF9_RHOSS</name>
<dbReference type="GO" id="GO:0004445">
    <property type="term" value="F:inositol-polyphosphate 5-phosphatase activity"/>
    <property type="evidence" value="ECO:0007669"/>
    <property type="project" value="InterPro"/>
</dbReference>
<dbReference type="AlphaFoldDB" id="A0A834LMF9"/>
<dbReference type="SUPFAM" id="SSF56219">
    <property type="entry name" value="DNase I-like"/>
    <property type="match status" value="1"/>
</dbReference>
<dbReference type="SMART" id="SM00128">
    <property type="entry name" value="IPPc"/>
    <property type="match status" value="1"/>
</dbReference>
<organism evidence="5 6">
    <name type="scientific">Rhododendron simsii</name>
    <name type="common">Sims's rhododendron</name>
    <dbReference type="NCBI Taxonomy" id="118357"/>
    <lineage>
        <taxon>Eukaryota</taxon>
        <taxon>Viridiplantae</taxon>
        <taxon>Streptophyta</taxon>
        <taxon>Embryophyta</taxon>
        <taxon>Tracheophyta</taxon>
        <taxon>Spermatophyta</taxon>
        <taxon>Magnoliopsida</taxon>
        <taxon>eudicotyledons</taxon>
        <taxon>Gunneridae</taxon>
        <taxon>Pentapetalae</taxon>
        <taxon>asterids</taxon>
        <taxon>Ericales</taxon>
        <taxon>Ericaceae</taxon>
        <taxon>Ericoideae</taxon>
        <taxon>Rhodoreae</taxon>
        <taxon>Rhododendron</taxon>
    </lineage>
</organism>
<dbReference type="GO" id="GO:0034485">
    <property type="term" value="F:phosphatidylinositol-3,4,5-trisphosphate 5-phosphatase activity"/>
    <property type="evidence" value="ECO:0007669"/>
    <property type="project" value="TreeGrafter"/>
</dbReference>
<feature type="compositionally biased region" description="Polar residues" evidence="3">
    <location>
        <begin position="174"/>
        <end position="185"/>
    </location>
</feature>
<gene>
    <name evidence="5" type="ORF">RHSIM_Rhsim05G0187500</name>
</gene>
<dbReference type="GO" id="GO:0004439">
    <property type="term" value="F:phosphatidylinositol-4,5-bisphosphate 5-phosphatase activity"/>
    <property type="evidence" value="ECO:0007669"/>
    <property type="project" value="TreeGrafter"/>
</dbReference>
<dbReference type="PANTHER" id="PTHR45666">
    <property type="entry name" value="TYPE IV INOSITOL POLYPHOSPHATE 5-PHOSPHATASE 9"/>
    <property type="match status" value="1"/>
</dbReference>